<proteinExistence type="predicted"/>
<dbReference type="EMBL" id="JAHKSW010000012">
    <property type="protein sequence ID" value="KAG7325617.1"/>
    <property type="molecule type" value="Genomic_DNA"/>
</dbReference>
<dbReference type="GO" id="GO:0008284">
    <property type="term" value="P:positive regulation of cell population proliferation"/>
    <property type="evidence" value="ECO:0007669"/>
    <property type="project" value="TreeGrafter"/>
</dbReference>
<dbReference type="Pfam" id="PF07400">
    <property type="entry name" value="IL11"/>
    <property type="match status" value="1"/>
</dbReference>
<dbReference type="Gene3D" id="1.20.1250.10">
    <property type="match status" value="1"/>
</dbReference>
<evidence type="ECO:0008006" key="4">
    <source>
        <dbReference type="Google" id="ProtNLM"/>
    </source>
</evidence>
<name>A0A9D3NNT5_9TELE</name>
<dbReference type="GO" id="GO:0005125">
    <property type="term" value="F:cytokine activity"/>
    <property type="evidence" value="ECO:0007669"/>
    <property type="project" value="TreeGrafter"/>
</dbReference>
<dbReference type="PANTHER" id="PTHR16922">
    <property type="entry name" value="INTERLEUKIN 11"/>
    <property type="match status" value="1"/>
</dbReference>
<sequence>MKLPESTSLLFLLLLVELPVLMMSRPTPVRPHKAGLTKLYNQMRWLTTVVHGVVHHHHHDTSLPFEHNLTSLPAVNFKAKDLNTVKLNSTLSQLHSGLQSFKLHVDWLLFWQNQSDLVSNKMKEIANALQMISILTQDQVRATVLG</sequence>
<dbReference type="GO" id="GO:0008083">
    <property type="term" value="F:growth factor activity"/>
    <property type="evidence" value="ECO:0007669"/>
    <property type="project" value="TreeGrafter"/>
</dbReference>
<keyword evidence="1" id="KW-0732">Signal</keyword>
<accession>A0A9D3NNT5</accession>
<organism evidence="2 3">
    <name type="scientific">Hemibagrus wyckioides</name>
    <dbReference type="NCBI Taxonomy" id="337641"/>
    <lineage>
        <taxon>Eukaryota</taxon>
        <taxon>Metazoa</taxon>
        <taxon>Chordata</taxon>
        <taxon>Craniata</taxon>
        <taxon>Vertebrata</taxon>
        <taxon>Euteleostomi</taxon>
        <taxon>Actinopterygii</taxon>
        <taxon>Neopterygii</taxon>
        <taxon>Teleostei</taxon>
        <taxon>Ostariophysi</taxon>
        <taxon>Siluriformes</taxon>
        <taxon>Bagridae</taxon>
        <taxon>Hemibagrus</taxon>
    </lineage>
</organism>
<dbReference type="GO" id="GO:0005737">
    <property type="term" value="C:cytoplasm"/>
    <property type="evidence" value="ECO:0007669"/>
    <property type="project" value="TreeGrafter"/>
</dbReference>
<evidence type="ECO:0000256" key="1">
    <source>
        <dbReference type="SAM" id="SignalP"/>
    </source>
</evidence>
<dbReference type="SUPFAM" id="SSF47266">
    <property type="entry name" value="4-helical cytokines"/>
    <property type="match status" value="1"/>
</dbReference>
<reference evidence="2 3" key="1">
    <citation type="submission" date="2021-06" db="EMBL/GenBank/DDBJ databases">
        <title>Chromosome-level genome assembly of the red-tail catfish (Hemibagrus wyckioides).</title>
        <authorList>
            <person name="Shao F."/>
        </authorList>
    </citation>
    <scope>NUCLEOTIDE SEQUENCE [LARGE SCALE GENOMIC DNA]</scope>
    <source>
        <strain evidence="2">EC202008001</strain>
        <tissue evidence="2">Blood</tissue>
    </source>
</reference>
<evidence type="ECO:0000313" key="2">
    <source>
        <dbReference type="EMBL" id="KAG7325617.1"/>
    </source>
</evidence>
<feature type="chain" id="PRO_5039587515" description="Interleukin-11" evidence="1">
    <location>
        <begin position="25"/>
        <end position="146"/>
    </location>
</feature>
<dbReference type="OrthoDB" id="8828755at2759"/>
<feature type="signal peptide" evidence="1">
    <location>
        <begin position="1"/>
        <end position="24"/>
    </location>
</feature>
<keyword evidence="3" id="KW-1185">Reference proteome</keyword>
<gene>
    <name evidence="2" type="ORF">KOW79_010542</name>
</gene>
<dbReference type="GO" id="GO:0043410">
    <property type="term" value="P:positive regulation of MAPK cascade"/>
    <property type="evidence" value="ECO:0007669"/>
    <property type="project" value="TreeGrafter"/>
</dbReference>
<evidence type="ECO:0000313" key="3">
    <source>
        <dbReference type="Proteomes" id="UP000824219"/>
    </source>
</evidence>
<dbReference type="AlphaFoldDB" id="A0A9D3NNT5"/>
<dbReference type="InterPro" id="IPR009079">
    <property type="entry name" value="4_helix_cytokine-like_core"/>
</dbReference>
<comment type="caution">
    <text evidence="2">The sequence shown here is derived from an EMBL/GenBank/DDBJ whole genome shotgun (WGS) entry which is preliminary data.</text>
</comment>
<dbReference type="PANTHER" id="PTHR16922:SF0">
    <property type="entry name" value="INTERLEUKIN-11"/>
    <property type="match status" value="1"/>
</dbReference>
<dbReference type="Proteomes" id="UP000824219">
    <property type="component" value="Linkage Group LG12"/>
</dbReference>
<protein>
    <recommendedName>
        <fullName evidence="4">Interleukin-11</fullName>
    </recommendedName>
</protein>
<dbReference type="InterPro" id="IPR020438">
    <property type="entry name" value="IL-11"/>
</dbReference>